<dbReference type="AlphaFoldDB" id="A0AAW0ZKJ2"/>
<evidence type="ECO:0000256" key="1">
    <source>
        <dbReference type="SAM" id="MobiDB-lite"/>
    </source>
</evidence>
<dbReference type="EMBL" id="JAWNGG020000177">
    <property type="protein sequence ID" value="KAK9298260.1"/>
    <property type="molecule type" value="Genomic_DNA"/>
</dbReference>
<keyword evidence="3" id="KW-1185">Reference proteome</keyword>
<organism evidence="2 3">
    <name type="scientific">Tetragonisca angustula</name>
    <dbReference type="NCBI Taxonomy" id="166442"/>
    <lineage>
        <taxon>Eukaryota</taxon>
        <taxon>Metazoa</taxon>
        <taxon>Ecdysozoa</taxon>
        <taxon>Arthropoda</taxon>
        <taxon>Hexapoda</taxon>
        <taxon>Insecta</taxon>
        <taxon>Pterygota</taxon>
        <taxon>Neoptera</taxon>
        <taxon>Endopterygota</taxon>
        <taxon>Hymenoptera</taxon>
        <taxon>Apocrita</taxon>
        <taxon>Aculeata</taxon>
        <taxon>Apoidea</taxon>
        <taxon>Anthophila</taxon>
        <taxon>Apidae</taxon>
        <taxon>Tetragonisca</taxon>
    </lineage>
</organism>
<protein>
    <submittedName>
        <fullName evidence="2">Uncharacterized protein</fullName>
    </submittedName>
</protein>
<accession>A0AAW0ZKJ2</accession>
<feature type="region of interest" description="Disordered" evidence="1">
    <location>
        <begin position="37"/>
        <end position="66"/>
    </location>
</feature>
<comment type="caution">
    <text evidence="2">The sequence shown here is derived from an EMBL/GenBank/DDBJ whole genome shotgun (WGS) entry which is preliminary data.</text>
</comment>
<dbReference type="Proteomes" id="UP001432146">
    <property type="component" value="Unassembled WGS sequence"/>
</dbReference>
<evidence type="ECO:0000313" key="2">
    <source>
        <dbReference type="EMBL" id="KAK9298260.1"/>
    </source>
</evidence>
<evidence type="ECO:0000313" key="3">
    <source>
        <dbReference type="Proteomes" id="UP001432146"/>
    </source>
</evidence>
<reference evidence="2 3" key="1">
    <citation type="submission" date="2024-05" db="EMBL/GenBank/DDBJ databases">
        <title>The nuclear and mitochondrial genome assemblies of Tetragonisca angustula (Apidae: Meliponini), a tiny yet remarkable pollinator in the Neotropics.</title>
        <authorList>
            <person name="Ferrari R."/>
            <person name="Ricardo P.C."/>
            <person name="Dias F.C."/>
            <person name="Araujo N.S."/>
            <person name="Soares D.O."/>
            <person name="Zhou Q.-S."/>
            <person name="Zhu C.-D."/>
            <person name="Coutinho L."/>
            <person name="Airas M.C."/>
            <person name="Batista T.M."/>
        </authorList>
    </citation>
    <scope>NUCLEOTIDE SEQUENCE [LARGE SCALE GENOMIC DNA]</scope>
    <source>
        <strain evidence="2">ASF017062</strain>
        <tissue evidence="2">Abdomen</tissue>
    </source>
</reference>
<gene>
    <name evidence="2" type="ORF">QLX08_008343</name>
</gene>
<sequence>MKTSGKTSCLAKTRRYSKAVCRKVDGAVQRGDASVVGGLDMQRGELGKQKQHEKEVRGSASCKRDG</sequence>
<feature type="compositionally biased region" description="Basic and acidic residues" evidence="1">
    <location>
        <begin position="42"/>
        <end position="66"/>
    </location>
</feature>
<proteinExistence type="predicted"/>
<name>A0AAW0ZKJ2_9HYME</name>